<proteinExistence type="predicted"/>
<dbReference type="EMBL" id="BART01022510">
    <property type="protein sequence ID" value="GAG97302.1"/>
    <property type="molecule type" value="Genomic_DNA"/>
</dbReference>
<dbReference type="AlphaFoldDB" id="X1CWG1"/>
<evidence type="ECO:0000313" key="2">
    <source>
        <dbReference type="EMBL" id="GAG97302.1"/>
    </source>
</evidence>
<accession>X1CWG1</accession>
<feature type="non-terminal residue" evidence="2">
    <location>
        <position position="1"/>
    </location>
</feature>
<organism evidence="2">
    <name type="scientific">marine sediment metagenome</name>
    <dbReference type="NCBI Taxonomy" id="412755"/>
    <lineage>
        <taxon>unclassified sequences</taxon>
        <taxon>metagenomes</taxon>
        <taxon>ecological metagenomes</taxon>
    </lineage>
</organism>
<sequence>ALPLDYLINGEKISKKGFLGVILTITGVIVILL</sequence>
<keyword evidence="1" id="KW-0812">Transmembrane</keyword>
<feature type="transmembrane region" description="Helical" evidence="1">
    <location>
        <begin position="13"/>
        <end position="32"/>
    </location>
</feature>
<evidence type="ECO:0008006" key="3">
    <source>
        <dbReference type="Google" id="ProtNLM"/>
    </source>
</evidence>
<gene>
    <name evidence="2" type="ORF">S01H4_41197</name>
</gene>
<comment type="caution">
    <text evidence="2">The sequence shown here is derived from an EMBL/GenBank/DDBJ whole genome shotgun (WGS) entry which is preliminary data.</text>
</comment>
<reference evidence="2" key="1">
    <citation type="journal article" date="2014" name="Front. Microbiol.">
        <title>High frequency of phylogenetically diverse reductive dehalogenase-homologous genes in deep subseafloor sedimentary metagenomes.</title>
        <authorList>
            <person name="Kawai M."/>
            <person name="Futagami T."/>
            <person name="Toyoda A."/>
            <person name="Takaki Y."/>
            <person name="Nishi S."/>
            <person name="Hori S."/>
            <person name="Arai W."/>
            <person name="Tsubouchi T."/>
            <person name="Morono Y."/>
            <person name="Uchiyama I."/>
            <person name="Ito T."/>
            <person name="Fujiyama A."/>
            <person name="Inagaki F."/>
            <person name="Takami H."/>
        </authorList>
    </citation>
    <scope>NUCLEOTIDE SEQUENCE</scope>
    <source>
        <strain evidence="2">Expedition CK06-06</strain>
    </source>
</reference>
<keyword evidence="1" id="KW-1133">Transmembrane helix</keyword>
<keyword evidence="1" id="KW-0472">Membrane</keyword>
<protein>
    <recommendedName>
        <fullName evidence="3">EamA domain-containing protein</fullName>
    </recommendedName>
</protein>
<evidence type="ECO:0000256" key="1">
    <source>
        <dbReference type="SAM" id="Phobius"/>
    </source>
</evidence>
<name>X1CWG1_9ZZZZ</name>